<dbReference type="GO" id="GO:0015187">
    <property type="term" value="F:glycine transmembrane transporter activity"/>
    <property type="evidence" value="ECO:0007669"/>
    <property type="project" value="TreeGrafter"/>
</dbReference>
<keyword evidence="5" id="KW-0813">Transport</keyword>
<dbReference type="GO" id="GO:0005739">
    <property type="term" value="C:mitochondrion"/>
    <property type="evidence" value="ECO:0007669"/>
    <property type="project" value="TreeGrafter"/>
</dbReference>
<dbReference type="PANTHER" id="PTHR46181">
    <property type="entry name" value="MITOCHONDRIAL GLYCINE TRANSPORTER"/>
    <property type="match status" value="1"/>
</dbReference>
<keyword evidence="2 4" id="KW-0812">Transmembrane</keyword>
<dbReference type="OrthoDB" id="1924968at2759"/>
<dbReference type="AlphaFoldDB" id="A0A1V9ZFG9"/>
<evidence type="ECO:0000256" key="1">
    <source>
        <dbReference type="ARBA" id="ARBA00004141"/>
    </source>
</evidence>
<feature type="repeat" description="Solcar" evidence="4">
    <location>
        <begin position="92"/>
        <end position="178"/>
    </location>
</feature>
<feature type="repeat" description="Solcar" evidence="4">
    <location>
        <begin position="4"/>
        <end position="90"/>
    </location>
</feature>
<dbReference type="EMBL" id="JNBS01001953">
    <property type="protein sequence ID" value="OQR96722.1"/>
    <property type="molecule type" value="Genomic_DNA"/>
</dbReference>
<evidence type="ECO:0000256" key="3">
    <source>
        <dbReference type="ARBA" id="ARBA00023136"/>
    </source>
</evidence>
<comment type="subcellular location">
    <subcellularLocation>
        <location evidence="1">Membrane</location>
        <topology evidence="1">Multi-pass membrane protein</topology>
    </subcellularLocation>
</comment>
<gene>
    <name evidence="6" type="ORF">THRCLA_07191</name>
</gene>
<organism evidence="6 7">
    <name type="scientific">Thraustotheca clavata</name>
    <dbReference type="NCBI Taxonomy" id="74557"/>
    <lineage>
        <taxon>Eukaryota</taxon>
        <taxon>Sar</taxon>
        <taxon>Stramenopiles</taxon>
        <taxon>Oomycota</taxon>
        <taxon>Saprolegniomycetes</taxon>
        <taxon>Saprolegniales</taxon>
        <taxon>Achlyaceae</taxon>
        <taxon>Thraustotheca</taxon>
    </lineage>
</organism>
<keyword evidence="3 4" id="KW-0472">Membrane</keyword>
<evidence type="ECO:0000256" key="5">
    <source>
        <dbReference type="RuleBase" id="RU000488"/>
    </source>
</evidence>
<comment type="similarity">
    <text evidence="5">Belongs to the mitochondrial carrier (TC 2.A.29) family.</text>
</comment>
<proteinExistence type="inferred from homology"/>
<dbReference type="Gene3D" id="1.50.40.10">
    <property type="entry name" value="Mitochondrial carrier domain"/>
    <property type="match status" value="1"/>
</dbReference>
<keyword evidence="7" id="KW-1185">Reference proteome</keyword>
<dbReference type="SUPFAM" id="SSF103506">
    <property type="entry name" value="Mitochondrial carrier"/>
    <property type="match status" value="1"/>
</dbReference>
<dbReference type="PANTHER" id="PTHR46181:SF3">
    <property type="entry name" value="MITOCHONDRIAL GLYCINE TRANSPORTER"/>
    <property type="match status" value="1"/>
</dbReference>
<dbReference type="GO" id="GO:1904983">
    <property type="term" value="P:glycine import into mitochondrion"/>
    <property type="evidence" value="ECO:0007669"/>
    <property type="project" value="TreeGrafter"/>
</dbReference>
<dbReference type="InterPro" id="IPR018108">
    <property type="entry name" value="MCP_transmembrane"/>
</dbReference>
<accession>A0A1V9ZFG9</accession>
<protein>
    <submittedName>
        <fullName evidence="6">Mitochondrial Carrier (MC) Family</fullName>
    </submittedName>
</protein>
<dbReference type="STRING" id="74557.A0A1V9ZFG9"/>
<evidence type="ECO:0000313" key="7">
    <source>
        <dbReference type="Proteomes" id="UP000243217"/>
    </source>
</evidence>
<dbReference type="Pfam" id="PF00153">
    <property type="entry name" value="Mito_carr"/>
    <property type="match status" value="2"/>
</dbReference>
<dbReference type="GO" id="GO:0016020">
    <property type="term" value="C:membrane"/>
    <property type="evidence" value="ECO:0007669"/>
    <property type="project" value="UniProtKB-SubCell"/>
</dbReference>
<reference evidence="6 7" key="1">
    <citation type="journal article" date="2014" name="Genome Biol. Evol.">
        <title>The secreted proteins of Achlya hypogyna and Thraustotheca clavata identify the ancestral oomycete secretome and reveal gene acquisitions by horizontal gene transfer.</title>
        <authorList>
            <person name="Misner I."/>
            <person name="Blouin N."/>
            <person name="Leonard G."/>
            <person name="Richards T.A."/>
            <person name="Lane C.E."/>
        </authorList>
    </citation>
    <scope>NUCLEOTIDE SEQUENCE [LARGE SCALE GENOMIC DNA]</scope>
    <source>
        <strain evidence="6 7">ATCC 34112</strain>
    </source>
</reference>
<evidence type="ECO:0000256" key="2">
    <source>
        <dbReference type="ARBA" id="ARBA00022692"/>
    </source>
</evidence>
<dbReference type="Proteomes" id="UP000243217">
    <property type="component" value="Unassembled WGS sequence"/>
</dbReference>
<dbReference type="InterPro" id="IPR023395">
    <property type="entry name" value="MCP_dom_sf"/>
</dbReference>
<feature type="non-terminal residue" evidence="6">
    <location>
        <position position="194"/>
    </location>
</feature>
<comment type="caution">
    <text evidence="6">The sequence shown here is derived from an EMBL/GenBank/DDBJ whole genome shotgun (WGS) entry which is preliminary data.</text>
</comment>
<dbReference type="PROSITE" id="PS50920">
    <property type="entry name" value="SOLCAR"/>
    <property type="match status" value="2"/>
</dbReference>
<evidence type="ECO:0000256" key="4">
    <source>
        <dbReference type="PROSITE-ProRule" id="PRU00282"/>
    </source>
</evidence>
<evidence type="ECO:0000313" key="6">
    <source>
        <dbReference type="EMBL" id="OQR96722.1"/>
    </source>
</evidence>
<name>A0A1V9ZFG9_9STRA</name>
<sequence length="194" mass="21211">MAEKDKWKHFSRGAMAGGLSAVLFQPFDVIRTHQQGSFGCRPNLTVKESFHILTTESGIAGLWRGTTPTLLRVCGGAGLYFAMLHQLDAQNLNAVGAFCAGAFARSFAGFVMSPLTVVKARMEWAAPTQERNAIVKQICAMAAEQGIVGLYRGIIPTLLRDVPFSGLYVTLYSRLKNSVQCKEEYRVPVNFTCG</sequence>